<dbReference type="SMART" id="SM00082">
    <property type="entry name" value="LRRCT"/>
    <property type="match status" value="1"/>
</dbReference>
<keyword evidence="6" id="KW-1015">Disulfide bond</keyword>
<evidence type="ECO:0000256" key="7">
    <source>
        <dbReference type="ARBA" id="ARBA00023180"/>
    </source>
</evidence>
<evidence type="ECO:0000259" key="11">
    <source>
        <dbReference type="PROSITE" id="PS50835"/>
    </source>
</evidence>
<evidence type="ECO:0000313" key="13">
    <source>
        <dbReference type="Proteomes" id="UP000694429"/>
    </source>
</evidence>
<proteinExistence type="predicted"/>
<keyword evidence="2" id="KW-0964">Secreted</keyword>
<dbReference type="Pfam" id="PF07679">
    <property type="entry name" value="I-set"/>
    <property type="match status" value="1"/>
</dbReference>
<name>A0A8C0N5X1_CANLF</name>
<dbReference type="PROSITE" id="PS51450">
    <property type="entry name" value="LRR"/>
    <property type="match status" value="1"/>
</dbReference>
<accession>A0A8C0N5X1</accession>
<reference evidence="12" key="2">
    <citation type="submission" date="2025-08" db="UniProtKB">
        <authorList>
            <consortium name="Ensembl"/>
        </authorList>
    </citation>
    <scope>IDENTIFICATION</scope>
</reference>
<organism evidence="12 13">
    <name type="scientific">Canis lupus familiaris</name>
    <name type="common">Dog</name>
    <name type="synonym">Canis familiaris</name>
    <dbReference type="NCBI Taxonomy" id="9615"/>
    <lineage>
        <taxon>Eukaryota</taxon>
        <taxon>Metazoa</taxon>
        <taxon>Chordata</taxon>
        <taxon>Craniata</taxon>
        <taxon>Vertebrata</taxon>
        <taxon>Euteleostomi</taxon>
        <taxon>Mammalia</taxon>
        <taxon>Eutheria</taxon>
        <taxon>Laurasiatheria</taxon>
        <taxon>Carnivora</taxon>
        <taxon>Caniformia</taxon>
        <taxon>Canidae</taxon>
        <taxon>Canis</taxon>
    </lineage>
</organism>
<dbReference type="SMART" id="SM00408">
    <property type="entry name" value="IGc2"/>
    <property type="match status" value="1"/>
</dbReference>
<dbReference type="InterPro" id="IPR000483">
    <property type="entry name" value="Cys-rich_flank_reg_C"/>
</dbReference>
<dbReference type="FunFam" id="2.60.40.10:FF:001692">
    <property type="entry name" value="Immunoglobulin superfamily containing leucine-rich repeat protein"/>
    <property type="match status" value="1"/>
</dbReference>
<dbReference type="Gene3D" id="3.80.10.10">
    <property type="entry name" value="Ribonuclease Inhibitor"/>
    <property type="match status" value="1"/>
</dbReference>
<feature type="region of interest" description="Disordered" evidence="10">
    <location>
        <begin position="1"/>
        <end position="26"/>
    </location>
</feature>
<dbReference type="Pfam" id="PF13855">
    <property type="entry name" value="LRR_8"/>
    <property type="match status" value="2"/>
</dbReference>
<evidence type="ECO:0000256" key="2">
    <source>
        <dbReference type="ARBA" id="ARBA00022525"/>
    </source>
</evidence>
<dbReference type="InterPro" id="IPR036179">
    <property type="entry name" value="Ig-like_dom_sf"/>
</dbReference>
<evidence type="ECO:0000256" key="9">
    <source>
        <dbReference type="ARBA" id="ARBA00073828"/>
    </source>
</evidence>
<keyword evidence="3" id="KW-0433">Leucine-rich repeat</keyword>
<dbReference type="AlphaFoldDB" id="A0A8C0N5X1"/>
<evidence type="ECO:0000256" key="6">
    <source>
        <dbReference type="ARBA" id="ARBA00023157"/>
    </source>
</evidence>
<dbReference type="PANTHER" id="PTHR24366">
    <property type="entry name" value="IG(IMMUNOGLOBULIN) AND LRR(LEUCINE RICH REPEAT) DOMAINS"/>
    <property type="match status" value="1"/>
</dbReference>
<dbReference type="InterPro" id="IPR032675">
    <property type="entry name" value="LRR_dom_sf"/>
</dbReference>
<dbReference type="InterPro" id="IPR001611">
    <property type="entry name" value="Leu-rich_rpt"/>
</dbReference>
<reference evidence="12" key="1">
    <citation type="submission" date="2019-03" db="EMBL/GenBank/DDBJ databases">
        <authorList>
            <person name="Warren W.C."/>
            <person name="Johnson G.S."/>
        </authorList>
    </citation>
    <scope>NUCLEOTIDE SEQUENCE [LARGE SCALE GENOMIC DNA]</scope>
    <source>
        <strain evidence="12">Basenji</strain>
    </source>
</reference>
<dbReference type="Ensembl" id="ENSCAFT00030023795.1">
    <property type="protein sequence ID" value="ENSCAFP00030020735.1"/>
    <property type="gene ID" value="ENSCAFG00030012890.1"/>
</dbReference>
<comment type="subcellular location">
    <subcellularLocation>
        <location evidence="1">Secreted</location>
    </subcellularLocation>
</comment>
<keyword evidence="5" id="KW-0677">Repeat</keyword>
<dbReference type="InterPro" id="IPR007110">
    <property type="entry name" value="Ig-like_dom"/>
</dbReference>
<evidence type="ECO:0000256" key="4">
    <source>
        <dbReference type="ARBA" id="ARBA00022729"/>
    </source>
</evidence>
<evidence type="ECO:0000256" key="3">
    <source>
        <dbReference type="ARBA" id="ARBA00022614"/>
    </source>
</evidence>
<keyword evidence="4" id="KW-0732">Signal</keyword>
<dbReference type="Gene3D" id="2.60.40.10">
    <property type="entry name" value="Immunoglobulins"/>
    <property type="match status" value="1"/>
</dbReference>
<evidence type="ECO:0000256" key="10">
    <source>
        <dbReference type="SAM" id="MobiDB-lite"/>
    </source>
</evidence>
<dbReference type="InterPro" id="IPR003598">
    <property type="entry name" value="Ig_sub2"/>
</dbReference>
<protein>
    <recommendedName>
        <fullName evidence="9">Immunoglobulin superfamily containing leucine-rich repeat protein</fullName>
    </recommendedName>
</protein>
<evidence type="ECO:0000256" key="8">
    <source>
        <dbReference type="ARBA" id="ARBA00023319"/>
    </source>
</evidence>
<dbReference type="SMART" id="SM00369">
    <property type="entry name" value="LRR_TYP"/>
    <property type="match status" value="5"/>
</dbReference>
<feature type="domain" description="Ig-like" evidence="11">
    <location>
        <begin position="266"/>
        <end position="377"/>
    </location>
</feature>
<evidence type="ECO:0000313" key="12">
    <source>
        <dbReference type="Ensembl" id="ENSCAFP00030020735.1"/>
    </source>
</evidence>
<sequence>MGKSSGWLGSREGRAPRTGPSGHLGGMSFSAGGRMPELRLLCWALLLGLARACPEPCDCGEKYGFQIADCAYRDLEAVPPGFPANVTTLSLSANRLPSLPEGAFREVPLLQSLWLAHNEIRAVAAGALAPLGHLKSLDLSHNLLSDFAWSDLHNLSALQLLKMDSNELTFIPRDAFRSLRALRSLQLNHNRLHTLAEGIFTPLTALSHLQINDNPFDCTCGIVWFKTWALTAAVSIPEQDNITCTSPHVLKGTPLSRLLPLPCSAPSVQLTYQPSQDGAELRPGFVLALHCDVDGQPAPQLHWHIQTPGGTVEIASPNVGADGRALPGAPAASSRPRFQAFANGSLLIPDFGKPEEGTYSCLATNELGSAESSVNVALATPGEGGEDVLGRRFHGKAAEGKGCYTVDNEVQPSGPEDNIVIIYLSRAGAPEAAAAGEGVPGQQPPGLLLLGQSLLLVLLTSF</sequence>
<keyword evidence="8" id="KW-0393">Immunoglobulin domain</keyword>
<dbReference type="SUPFAM" id="SSF52058">
    <property type="entry name" value="L domain-like"/>
    <property type="match status" value="1"/>
</dbReference>
<dbReference type="FunFam" id="3.80.10.10:FF:000058">
    <property type="entry name" value="immunoglobulin superfamily containing leucine-rich repeat protein 2"/>
    <property type="match status" value="1"/>
</dbReference>
<evidence type="ECO:0000256" key="1">
    <source>
        <dbReference type="ARBA" id="ARBA00004613"/>
    </source>
</evidence>
<dbReference type="GO" id="GO:0005576">
    <property type="term" value="C:extracellular region"/>
    <property type="evidence" value="ECO:0007669"/>
    <property type="project" value="UniProtKB-SubCell"/>
</dbReference>
<dbReference type="Proteomes" id="UP000694429">
    <property type="component" value="Chromosome 30"/>
</dbReference>
<evidence type="ECO:0000256" key="5">
    <source>
        <dbReference type="ARBA" id="ARBA00022737"/>
    </source>
</evidence>
<dbReference type="InterPro" id="IPR003591">
    <property type="entry name" value="Leu-rich_rpt_typical-subtyp"/>
</dbReference>
<dbReference type="SUPFAM" id="SSF48726">
    <property type="entry name" value="Immunoglobulin"/>
    <property type="match status" value="1"/>
</dbReference>
<dbReference type="PANTHER" id="PTHR24366:SF14">
    <property type="entry name" value="IMMUNOGLOBULIN SUPERFAMILY CONTAINING LEUCINE-RICH REPEAT PROTEIN"/>
    <property type="match status" value="1"/>
</dbReference>
<dbReference type="PROSITE" id="PS50835">
    <property type="entry name" value="IG_LIKE"/>
    <property type="match status" value="1"/>
</dbReference>
<dbReference type="InterPro" id="IPR013783">
    <property type="entry name" value="Ig-like_fold"/>
</dbReference>
<keyword evidence="7" id="KW-0325">Glycoprotein</keyword>
<dbReference type="InterPro" id="IPR013098">
    <property type="entry name" value="Ig_I-set"/>
</dbReference>